<feature type="binding site" evidence="6">
    <location>
        <position position="76"/>
    </location>
    <ligand>
        <name>dimethylallyl diphosphate</name>
        <dbReference type="ChEBI" id="CHEBI:57623"/>
    </ligand>
</feature>
<feature type="domain" description="S1 motif" evidence="7">
    <location>
        <begin position="480"/>
        <end position="548"/>
    </location>
</feature>
<evidence type="ECO:0000313" key="8">
    <source>
        <dbReference type="EMBL" id="PRR78886.1"/>
    </source>
</evidence>
<feature type="binding site" evidence="6">
    <location>
        <position position="218"/>
    </location>
    <ligand>
        <name>dimethylallyl diphosphate</name>
        <dbReference type="ChEBI" id="CHEBI:57623"/>
    </ligand>
</feature>
<evidence type="ECO:0000256" key="3">
    <source>
        <dbReference type="ARBA" id="ARBA00023004"/>
    </source>
</evidence>
<keyword evidence="6" id="KW-0560">Oxidoreductase</keyword>
<dbReference type="GO" id="GO:0050992">
    <property type="term" value="P:dimethylallyl diphosphate biosynthetic process"/>
    <property type="evidence" value="ECO:0007669"/>
    <property type="project" value="UniProtKB-UniRule"/>
</dbReference>
<evidence type="ECO:0000256" key="1">
    <source>
        <dbReference type="ARBA" id="ARBA00022485"/>
    </source>
</evidence>
<dbReference type="PANTHER" id="PTHR30426:SF0">
    <property type="entry name" value="4-HYDROXY-3-METHYLBUT-2-ENYL DIPHOSPHATE REDUCTASE"/>
    <property type="match status" value="1"/>
</dbReference>
<feature type="domain" description="S1 motif" evidence="7">
    <location>
        <begin position="301"/>
        <end position="377"/>
    </location>
</feature>
<keyword evidence="1 6" id="KW-0004">4Fe-4S</keyword>
<dbReference type="GO" id="GO:0051539">
    <property type="term" value="F:4 iron, 4 sulfur cluster binding"/>
    <property type="evidence" value="ECO:0007669"/>
    <property type="project" value="UniProtKB-UniRule"/>
</dbReference>
<dbReference type="EC" id="1.17.7.4" evidence="6"/>
<keyword evidence="4 6" id="KW-0411">Iron-sulfur</keyword>
<feature type="binding site" evidence="6">
    <location>
        <position position="220"/>
    </location>
    <ligand>
        <name>(2E)-4-hydroxy-3-methylbut-2-enyl diphosphate</name>
        <dbReference type="ChEBI" id="CHEBI:128753"/>
    </ligand>
</feature>
<feature type="binding site" evidence="6">
    <location>
        <position position="126"/>
    </location>
    <ligand>
        <name>dimethylallyl diphosphate</name>
        <dbReference type="ChEBI" id="CHEBI:57623"/>
    </ligand>
</feature>
<dbReference type="Gene3D" id="2.40.50.140">
    <property type="entry name" value="Nucleic acid-binding proteins"/>
    <property type="match status" value="3"/>
</dbReference>
<dbReference type="GO" id="GO:0051745">
    <property type="term" value="F:4-hydroxy-3-methylbut-2-enyl diphosphate reductase activity"/>
    <property type="evidence" value="ECO:0007669"/>
    <property type="project" value="UniProtKB-UniRule"/>
</dbReference>
<dbReference type="NCBIfam" id="NF005208">
    <property type="entry name" value="PRK06676.1"/>
    <property type="match status" value="1"/>
</dbReference>
<dbReference type="UniPathway" id="UPA00056">
    <property type="reaction ID" value="UER00097"/>
</dbReference>
<keyword evidence="9" id="KW-1185">Reference proteome</keyword>
<gene>
    <name evidence="8" type="primary">rps1_1</name>
    <name evidence="6" type="synonym">ispH</name>
    <name evidence="8" type="ORF">CLLI_12250</name>
</gene>
<dbReference type="InterPro" id="IPR003029">
    <property type="entry name" value="S1_domain"/>
</dbReference>
<name>A0A2T0B4S8_9CLOT</name>
<dbReference type="InterPro" id="IPR012340">
    <property type="entry name" value="NA-bd_OB-fold"/>
</dbReference>
<dbReference type="InterPro" id="IPR035104">
    <property type="entry name" value="Ribosomal_protein_S1-like"/>
</dbReference>
<proteinExistence type="inferred from homology"/>
<feature type="binding site" evidence="6">
    <location>
        <position position="219"/>
    </location>
    <ligand>
        <name>(2E)-4-hydroxy-3-methylbut-2-enyl diphosphate</name>
        <dbReference type="ChEBI" id="CHEBI:128753"/>
    </ligand>
</feature>
<feature type="binding site" evidence="6">
    <location>
        <position position="263"/>
    </location>
    <ligand>
        <name>(2E)-4-hydroxy-3-methylbut-2-enyl diphosphate</name>
        <dbReference type="ChEBI" id="CHEBI:128753"/>
    </ligand>
</feature>
<comment type="function">
    <text evidence="6">Catalyzes the conversion of 1-hydroxy-2-methyl-2-(E)-butenyl 4-diphosphate (HMBPP) into a mixture of isopentenyl diphosphate (IPP) and dimethylallyl diphosphate (DMAPP). Acts in the terminal step of the DOXP/MEP pathway for isoprenoid precursor biosynthesis.</text>
</comment>
<keyword evidence="6" id="KW-0414">Isoprene biosynthesis</keyword>
<evidence type="ECO:0000256" key="6">
    <source>
        <dbReference type="HAMAP-Rule" id="MF_00191"/>
    </source>
</evidence>
<dbReference type="SMART" id="SM00316">
    <property type="entry name" value="S1"/>
    <property type="match status" value="4"/>
</dbReference>
<dbReference type="GO" id="GO:0046872">
    <property type="term" value="F:metal ion binding"/>
    <property type="evidence" value="ECO:0007669"/>
    <property type="project" value="UniProtKB-KW"/>
</dbReference>
<feature type="binding site" evidence="6">
    <location>
        <position position="41"/>
    </location>
    <ligand>
        <name>isopentenyl diphosphate</name>
        <dbReference type="ChEBI" id="CHEBI:128769"/>
    </ligand>
</feature>
<comment type="pathway">
    <text evidence="6">Isoprenoid biosynthesis; isopentenyl diphosphate biosynthesis via DXP pathway; isopentenyl diphosphate from 1-deoxy-D-xylulose 5-phosphate: step 6/6.</text>
</comment>
<comment type="caution">
    <text evidence="8">The sequence shown here is derived from an EMBL/GenBank/DDBJ whole genome shotgun (WGS) entry which is preliminary data.</text>
</comment>
<feature type="binding site" evidence="6">
    <location>
        <position position="98"/>
    </location>
    <ligand>
        <name>[4Fe-4S] cluster</name>
        <dbReference type="ChEBI" id="CHEBI:49883"/>
    </ligand>
</feature>
<feature type="binding site" evidence="6">
    <location>
        <position position="12"/>
    </location>
    <ligand>
        <name>[4Fe-4S] cluster</name>
        <dbReference type="ChEBI" id="CHEBI:49883"/>
    </ligand>
</feature>
<dbReference type="InterPro" id="IPR003451">
    <property type="entry name" value="LytB/IspH"/>
</dbReference>
<dbReference type="GO" id="GO:0019288">
    <property type="term" value="P:isopentenyl diphosphate biosynthetic process, methylerythritol 4-phosphate pathway"/>
    <property type="evidence" value="ECO:0007669"/>
    <property type="project" value="UniProtKB-UniRule"/>
</dbReference>
<organism evidence="8 9">
    <name type="scientific">Clostridium liquoris</name>
    <dbReference type="NCBI Taxonomy" id="1289519"/>
    <lineage>
        <taxon>Bacteria</taxon>
        <taxon>Bacillati</taxon>
        <taxon>Bacillota</taxon>
        <taxon>Clostridia</taxon>
        <taxon>Eubacteriales</taxon>
        <taxon>Clostridiaceae</taxon>
        <taxon>Clostridium</taxon>
    </lineage>
</organism>
<feature type="binding site" evidence="6">
    <location>
        <position position="41"/>
    </location>
    <ligand>
        <name>(2E)-4-hydroxy-3-methylbut-2-enyl diphosphate</name>
        <dbReference type="ChEBI" id="CHEBI:128753"/>
    </ligand>
</feature>
<protein>
    <recommendedName>
        <fullName evidence="6">4-hydroxy-3-methylbut-2-enyl diphosphate reductase</fullName>
        <shortName evidence="6">HMBPP reductase</shortName>
        <ecNumber evidence="6">1.17.7.4</ecNumber>
    </recommendedName>
</protein>
<dbReference type="CDD" id="cd13944">
    <property type="entry name" value="lytB_ispH"/>
    <property type="match status" value="1"/>
</dbReference>
<keyword evidence="8" id="KW-0687">Ribonucleoprotein</keyword>
<evidence type="ECO:0000313" key="9">
    <source>
        <dbReference type="Proteomes" id="UP000239706"/>
    </source>
</evidence>
<dbReference type="Proteomes" id="UP000239706">
    <property type="component" value="Unassembled WGS sequence"/>
</dbReference>
<dbReference type="NCBIfam" id="TIGR00216">
    <property type="entry name" value="ispH_lytB"/>
    <property type="match status" value="1"/>
</dbReference>
<dbReference type="GO" id="GO:0005840">
    <property type="term" value="C:ribosome"/>
    <property type="evidence" value="ECO:0007669"/>
    <property type="project" value="UniProtKB-KW"/>
</dbReference>
<feature type="domain" description="S1 motif" evidence="7">
    <location>
        <begin position="390"/>
        <end position="459"/>
    </location>
</feature>
<keyword evidence="8" id="KW-0689">Ribosomal protein</keyword>
<dbReference type="AlphaFoldDB" id="A0A2T0B4S8"/>
<dbReference type="FunFam" id="2.40.50.140:FF:000051">
    <property type="entry name" value="RNA-binding transcriptional accessory protein"/>
    <property type="match status" value="1"/>
</dbReference>
<dbReference type="EMBL" id="PVXO01000034">
    <property type="protein sequence ID" value="PRR78886.1"/>
    <property type="molecule type" value="Genomic_DNA"/>
</dbReference>
<dbReference type="RefSeq" id="WP_106063347.1">
    <property type="nucleotide sequence ID" value="NZ_PVXO01000034.1"/>
</dbReference>
<dbReference type="GO" id="GO:0016114">
    <property type="term" value="P:terpenoid biosynthetic process"/>
    <property type="evidence" value="ECO:0007669"/>
    <property type="project" value="UniProtKB-UniRule"/>
</dbReference>
<dbReference type="Gene3D" id="3.40.1010.20">
    <property type="entry name" value="4-hydroxy-3-methylbut-2-enyl diphosphate reductase, catalytic domain"/>
    <property type="match status" value="2"/>
</dbReference>
<feature type="binding site" evidence="6">
    <location>
        <position position="76"/>
    </location>
    <ligand>
        <name>(2E)-4-hydroxy-3-methylbut-2-enyl diphosphate</name>
        <dbReference type="ChEBI" id="CHEBI:128753"/>
    </ligand>
</feature>
<sequence>MGIILAKNSGFCYGVKRAVDMAIKAKEDFNKRIYTLGPLIHNNDVVNYLKDKDIFPIELEDIDNLKENDVIIIRSHGISMDVLNKLKEKNLKIIDATCTYVSNIQKKVQRYYSEGYAILIVGDRTHPEVVGINGWCNNSAIISRDERDLGKLPKKICVVSQTTEKQEHWEKVLSKVIKECKEIIAFNTICSATKVRQKAAEDLSKKTDVMVIIGGKNSSNTTKLFEICKKNCINTIHVENAGEIPDNIINKKNCIIGVTAGASTPDWIIKEAIIKMSEDKNLELNEQLEYMKKNDTRISIGKIVEGEVTSINTSNKEAFVNIGYKSDALLPLNELTKEDNADLDSLLKKGENIKAKVIRLGSENHPPIISVIELDRENAYKEIKEAFQNKTTITVKVKEAVNGGLVSLYNGIVRLFIPASHIELNHIEDLSSYKGKELTVNVIEFDESKNNTRIVASRREILKEEKKIQEEETWAKLEKDTVVKGEVKRLTNFGAFIEIGAVDGLLHITEMSWGRVSKPSDLLKIGDKIDVYILDIDKEKKKLSLSIKKLQDDPWNSADIKYPVGSIVLGRVVRFAPFGAFVELEPGIDGLVHISQISHKRIEKAEDVLKIGENIKAKIMNVDKENKKIGLSIKEVNDI</sequence>
<comment type="catalytic activity">
    <reaction evidence="6">
        <text>dimethylallyl diphosphate + 2 oxidized [2Fe-2S]-[ferredoxin] + H2O = (2E)-4-hydroxy-3-methylbut-2-enyl diphosphate + 2 reduced [2Fe-2S]-[ferredoxin] + 2 H(+)</text>
        <dbReference type="Rhea" id="RHEA:24825"/>
        <dbReference type="Rhea" id="RHEA-COMP:10000"/>
        <dbReference type="Rhea" id="RHEA-COMP:10001"/>
        <dbReference type="ChEBI" id="CHEBI:15377"/>
        <dbReference type="ChEBI" id="CHEBI:15378"/>
        <dbReference type="ChEBI" id="CHEBI:33737"/>
        <dbReference type="ChEBI" id="CHEBI:33738"/>
        <dbReference type="ChEBI" id="CHEBI:57623"/>
        <dbReference type="ChEBI" id="CHEBI:128753"/>
        <dbReference type="EC" id="1.17.7.4"/>
    </reaction>
</comment>
<feature type="binding site" evidence="6">
    <location>
        <position position="218"/>
    </location>
    <ligand>
        <name>(2E)-4-hydroxy-3-methylbut-2-enyl diphosphate</name>
        <dbReference type="ChEBI" id="CHEBI:128753"/>
    </ligand>
</feature>
<feature type="binding site" evidence="6">
    <location>
        <position position="219"/>
    </location>
    <ligand>
        <name>isopentenyl diphosphate</name>
        <dbReference type="ChEBI" id="CHEBI:128769"/>
    </ligand>
</feature>
<dbReference type="CDD" id="cd04465">
    <property type="entry name" value="S1_RPS1_repeat_ec2_hs2"/>
    <property type="match status" value="1"/>
</dbReference>
<feature type="binding site" evidence="6">
    <location>
        <position position="263"/>
    </location>
    <ligand>
        <name>isopentenyl diphosphate</name>
        <dbReference type="ChEBI" id="CHEBI:128769"/>
    </ligand>
</feature>
<comment type="pathway">
    <text evidence="6">Isoprenoid biosynthesis; dimethylallyl diphosphate biosynthesis; dimethylallyl diphosphate from (2E)-4-hydroxy-3-methylbutenyl diphosphate: step 1/1.</text>
</comment>
<evidence type="ECO:0000256" key="2">
    <source>
        <dbReference type="ARBA" id="ARBA00022723"/>
    </source>
</evidence>
<feature type="binding site" evidence="6">
    <location>
        <position position="219"/>
    </location>
    <ligand>
        <name>dimethylallyl diphosphate</name>
        <dbReference type="ChEBI" id="CHEBI:57623"/>
    </ligand>
</feature>
<dbReference type="Gene3D" id="3.40.50.11270">
    <property type="match status" value="1"/>
</dbReference>
<feature type="domain" description="S1 motif" evidence="7">
    <location>
        <begin position="565"/>
        <end position="634"/>
    </location>
</feature>
<feature type="binding site" evidence="6">
    <location>
        <position position="162"/>
    </location>
    <ligand>
        <name>(2E)-4-hydroxy-3-methylbut-2-enyl diphosphate</name>
        <dbReference type="ChEBI" id="CHEBI:128753"/>
    </ligand>
</feature>
<dbReference type="SUPFAM" id="SSF50249">
    <property type="entry name" value="Nucleic acid-binding proteins"/>
    <property type="match status" value="4"/>
</dbReference>
<dbReference type="PRINTS" id="PR00681">
    <property type="entry name" value="RIBOSOMALS1"/>
</dbReference>
<feature type="binding site" evidence="6">
    <location>
        <position position="126"/>
    </location>
    <ligand>
        <name>isopentenyl diphosphate</name>
        <dbReference type="ChEBI" id="CHEBI:128769"/>
    </ligand>
</feature>
<feature type="binding site" evidence="6">
    <location>
        <position position="76"/>
    </location>
    <ligand>
        <name>isopentenyl diphosphate</name>
        <dbReference type="ChEBI" id="CHEBI:128769"/>
    </ligand>
</feature>
<dbReference type="GO" id="GO:0005737">
    <property type="term" value="C:cytoplasm"/>
    <property type="evidence" value="ECO:0007669"/>
    <property type="project" value="UniProtKB-ARBA"/>
</dbReference>
<feature type="binding site" evidence="6">
    <location>
        <position position="220"/>
    </location>
    <ligand>
        <name>dimethylallyl diphosphate</name>
        <dbReference type="ChEBI" id="CHEBI:57623"/>
    </ligand>
</feature>
<reference evidence="8 9" key="1">
    <citation type="submission" date="2018-03" db="EMBL/GenBank/DDBJ databases">
        <title>Genome sequence of Clostridium liquoris DSM 100320.</title>
        <authorList>
            <person name="Poehlein A."/>
            <person name="Daniel R."/>
        </authorList>
    </citation>
    <scope>NUCLEOTIDE SEQUENCE [LARGE SCALE GENOMIC DNA]</scope>
    <source>
        <strain evidence="8 9">DSM 100320</strain>
    </source>
</reference>
<dbReference type="Pfam" id="PF00575">
    <property type="entry name" value="S1"/>
    <property type="match status" value="3"/>
</dbReference>
<dbReference type="PANTHER" id="PTHR30426">
    <property type="entry name" value="4-HYDROXY-3-METHYLBUT-2-ENYL DIPHOSPHATE REDUCTASE"/>
    <property type="match status" value="1"/>
</dbReference>
<dbReference type="NCBIfam" id="NF009024">
    <property type="entry name" value="PRK12360.1"/>
    <property type="match status" value="1"/>
</dbReference>
<evidence type="ECO:0000256" key="4">
    <source>
        <dbReference type="ARBA" id="ARBA00023014"/>
    </source>
</evidence>
<dbReference type="Pfam" id="PF02401">
    <property type="entry name" value="LYTB"/>
    <property type="match status" value="1"/>
</dbReference>
<dbReference type="UniPathway" id="UPA00059">
    <property type="reaction ID" value="UER00105"/>
</dbReference>
<accession>A0A2T0B4S8</accession>
<feature type="binding site" evidence="6">
    <location>
        <position position="218"/>
    </location>
    <ligand>
        <name>isopentenyl diphosphate</name>
        <dbReference type="ChEBI" id="CHEBI:128769"/>
    </ligand>
</feature>
<dbReference type="PROSITE" id="PS50126">
    <property type="entry name" value="S1"/>
    <property type="match status" value="4"/>
</dbReference>
<evidence type="ECO:0000259" key="7">
    <source>
        <dbReference type="PROSITE" id="PS50126"/>
    </source>
</evidence>
<comment type="catalytic activity">
    <reaction evidence="6">
        <text>isopentenyl diphosphate + 2 oxidized [2Fe-2S]-[ferredoxin] + H2O = (2E)-4-hydroxy-3-methylbut-2-enyl diphosphate + 2 reduced [2Fe-2S]-[ferredoxin] + 2 H(+)</text>
        <dbReference type="Rhea" id="RHEA:24488"/>
        <dbReference type="Rhea" id="RHEA-COMP:10000"/>
        <dbReference type="Rhea" id="RHEA-COMP:10001"/>
        <dbReference type="ChEBI" id="CHEBI:15377"/>
        <dbReference type="ChEBI" id="CHEBI:15378"/>
        <dbReference type="ChEBI" id="CHEBI:33737"/>
        <dbReference type="ChEBI" id="CHEBI:33738"/>
        <dbReference type="ChEBI" id="CHEBI:128753"/>
        <dbReference type="ChEBI" id="CHEBI:128769"/>
        <dbReference type="EC" id="1.17.7.4"/>
    </reaction>
</comment>
<feature type="binding site" evidence="6">
    <location>
        <position position="41"/>
    </location>
    <ligand>
        <name>dimethylallyl diphosphate</name>
        <dbReference type="ChEBI" id="CHEBI:57623"/>
    </ligand>
</feature>
<feature type="binding site" evidence="6">
    <location>
        <position position="220"/>
    </location>
    <ligand>
        <name>isopentenyl diphosphate</name>
        <dbReference type="ChEBI" id="CHEBI:128769"/>
    </ligand>
</feature>
<dbReference type="FunFam" id="2.40.50.140:FF:000103">
    <property type="entry name" value="protein RRP5 homolog"/>
    <property type="match status" value="1"/>
</dbReference>
<keyword evidence="2 6" id="KW-0479">Metal-binding</keyword>
<feature type="binding site" evidence="6">
    <location>
        <position position="126"/>
    </location>
    <ligand>
        <name>(2E)-4-hydroxy-3-methylbut-2-enyl diphosphate</name>
        <dbReference type="ChEBI" id="CHEBI:128753"/>
    </ligand>
</feature>
<feature type="binding site" evidence="6">
    <location>
        <position position="190"/>
    </location>
    <ligand>
        <name>[4Fe-4S] cluster</name>
        <dbReference type="ChEBI" id="CHEBI:49883"/>
    </ligand>
</feature>
<dbReference type="NCBIfam" id="NF002187">
    <property type="entry name" value="PRK01045.1-1"/>
    <property type="match status" value="1"/>
</dbReference>
<dbReference type="GO" id="GO:0003729">
    <property type="term" value="F:mRNA binding"/>
    <property type="evidence" value="ECO:0007669"/>
    <property type="project" value="UniProtKB-ARBA"/>
</dbReference>
<dbReference type="CDD" id="cd05688">
    <property type="entry name" value="S1_RPS1_repeat_ec3"/>
    <property type="match status" value="1"/>
</dbReference>
<comment type="cofactor">
    <cofactor evidence="6">
        <name>[4Fe-4S] cluster</name>
        <dbReference type="ChEBI" id="CHEBI:49883"/>
    </cofactor>
    <text evidence="6">Binds 1 [4Fe-4S] cluster per subunit.</text>
</comment>
<keyword evidence="3 6" id="KW-0408">Iron</keyword>
<dbReference type="HAMAP" id="MF_00191">
    <property type="entry name" value="IspH"/>
    <property type="match status" value="1"/>
</dbReference>
<dbReference type="NCBIfam" id="NF000907">
    <property type="entry name" value="PRK00087.1"/>
    <property type="match status" value="1"/>
</dbReference>
<comment type="function">
    <text evidence="5">Binds mRNA; thus facilitating recognition of the initiation point. It is needed to translate mRNA with a short Shine-Dalgarno (SD) purine-rich sequence.</text>
</comment>
<feature type="active site" description="Proton donor" evidence="6">
    <location>
        <position position="128"/>
    </location>
</feature>
<dbReference type="OrthoDB" id="9804077at2"/>
<comment type="similarity">
    <text evidence="6">Belongs to the IspH family.</text>
</comment>
<evidence type="ECO:0000256" key="5">
    <source>
        <dbReference type="ARBA" id="ARBA00025604"/>
    </source>
</evidence>
<feature type="binding site" evidence="6">
    <location>
        <position position="263"/>
    </location>
    <ligand>
        <name>dimethylallyl diphosphate</name>
        <dbReference type="ChEBI" id="CHEBI:57623"/>
    </ligand>
</feature>